<dbReference type="AlphaFoldDB" id="N8WE22"/>
<name>N8WE22_9GAMM</name>
<proteinExistence type="predicted"/>
<sequence length="37" mass="4202">MLIVGKLNILSTLLTKKPSSNSIKNNKKYIIFSALYF</sequence>
<evidence type="ECO:0000313" key="2">
    <source>
        <dbReference type="Proteomes" id="UP000013209"/>
    </source>
</evidence>
<evidence type="ECO:0000313" key="1">
    <source>
        <dbReference type="EMBL" id="ENV10136.1"/>
    </source>
</evidence>
<dbReference type="EMBL" id="APPH01000006">
    <property type="protein sequence ID" value="ENV10136.1"/>
    <property type="molecule type" value="Genomic_DNA"/>
</dbReference>
<dbReference type="Proteomes" id="UP000013209">
    <property type="component" value="Unassembled WGS sequence"/>
</dbReference>
<organism evidence="1 2">
    <name type="scientific">Acinetobacter higginsii</name>
    <dbReference type="NCBI Taxonomy" id="70347"/>
    <lineage>
        <taxon>Bacteria</taxon>
        <taxon>Pseudomonadati</taxon>
        <taxon>Pseudomonadota</taxon>
        <taxon>Gammaproteobacteria</taxon>
        <taxon>Moraxellales</taxon>
        <taxon>Moraxellaceae</taxon>
        <taxon>Acinetobacter</taxon>
    </lineage>
</organism>
<reference evidence="1 2" key="1">
    <citation type="submission" date="2013-02" db="EMBL/GenBank/DDBJ databases">
        <title>The Genome Sequence of Acinetobacter sp. CIP 56.2.</title>
        <authorList>
            <consortium name="The Broad Institute Genome Sequencing Platform"/>
            <consortium name="The Broad Institute Genome Sequencing Center for Infectious Disease"/>
            <person name="Cerqueira G."/>
            <person name="Feldgarden M."/>
            <person name="Courvalin P."/>
            <person name="Perichon B."/>
            <person name="Grillot-Courvalin C."/>
            <person name="Clermont D."/>
            <person name="Rocha E."/>
            <person name="Yoon E.-J."/>
            <person name="Nemec A."/>
            <person name="Walker B."/>
            <person name="Young S.K."/>
            <person name="Zeng Q."/>
            <person name="Gargeya S."/>
            <person name="Fitzgerald M."/>
            <person name="Haas B."/>
            <person name="Abouelleil A."/>
            <person name="Alvarado L."/>
            <person name="Arachchi H.M."/>
            <person name="Berlin A.M."/>
            <person name="Chapman S.B."/>
            <person name="Dewar J."/>
            <person name="Goldberg J."/>
            <person name="Griggs A."/>
            <person name="Gujja S."/>
            <person name="Hansen M."/>
            <person name="Howarth C."/>
            <person name="Imamovic A."/>
            <person name="Larimer J."/>
            <person name="McCowan C."/>
            <person name="Murphy C."/>
            <person name="Neiman D."/>
            <person name="Pearson M."/>
            <person name="Priest M."/>
            <person name="Roberts A."/>
            <person name="Saif S."/>
            <person name="Shea T."/>
            <person name="Sisk P."/>
            <person name="Sykes S."/>
            <person name="Wortman J."/>
            <person name="Nusbaum C."/>
            <person name="Birren B."/>
        </authorList>
    </citation>
    <scope>NUCLEOTIDE SEQUENCE [LARGE SCALE GENOMIC DNA]</scope>
    <source>
        <strain evidence="1 2">CIP 56.2</strain>
    </source>
</reference>
<gene>
    <name evidence="1" type="ORF">F966_01308</name>
</gene>
<protein>
    <submittedName>
        <fullName evidence="1">Uncharacterized protein</fullName>
    </submittedName>
</protein>
<dbReference type="HOGENOM" id="CLU_3338964_0_0_6"/>
<comment type="caution">
    <text evidence="1">The sequence shown here is derived from an EMBL/GenBank/DDBJ whole genome shotgun (WGS) entry which is preliminary data.</text>
</comment>
<accession>N8WE22</accession>